<dbReference type="SUPFAM" id="SSF53756">
    <property type="entry name" value="UDP-Glycosyltransferase/glycogen phosphorylase"/>
    <property type="match status" value="1"/>
</dbReference>
<feature type="compositionally biased region" description="Basic and acidic residues" evidence="2">
    <location>
        <begin position="468"/>
        <end position="479"/>
    </location>
</feature>
<dbReference type="CDD" id="cd03801">
    <property type="entry name" value="GT4_PimA-like"/>
    <property type="match status" value="1"/>
</dbReference>
<feature type="transmembrane region" description="Helical" evidence="3">
    <location>
        <begin position="151"/>
        <end position="174"/>
    </location>
</feature>
<keyword evidence="6" id="KW-1185">Reference proteome</keyword>
<protein>
    <submittedName>
        <fullName evidence="5">Spore coat protein SA</fullName>
    </submittedName>
</protein>
<dbReference type="GO" id="GO:0016757">
    <property type="term" value="F:glycosyltransferase activity"/>
    <property type="evidence" value="ECO:0007669"/>
    <property type="project" value="UniProtKB-KW"/>
</dbReference>
<gene>
    <name evidence="5" type="primary">cotSA</name>
    <name evidence="5" type="ORF">AK812_SmicGene32495</name>
</gene>
<evidence type="ECO:0000256" key="2">
    <source>
        <dbReference type="SAM" id="MobiDB-lite"/>
    </source>
</evidence>
<sequence length="1094" mass="121468">MRALICAQAFPPLLKQAGGVAKDYLALCRALIDGLDWQVTLLSPVSIGESGEADVERWLKTGQLVHVPVWALQASNALGVAVLMDFFSIHNTFRLVWELLHGGHALCFIDDSCMRIAPLMLMRGLGMPSIATTHSDVPSHPVYNQFILLKILWWLHLASAFFATLHASVAHVYAKSLWDRYRIPVDGVWPPVLWSDAFRRPLHDFQESAAAKRACWIEELGFEPKAIFLFAGRWSAEKRIHLLHDAIPDDCGLIIVGDSDADYADEIEATGRRNILPKRGMLGAEDLRIAYAASDLFVSASTCETLGNTVVEAWSAGIPVAIQPVGGHLEFVKDNENSYFVDFDASDEARERLTSIVAGGVKASVEPALSKMGDYFRTLDFPAEVQRRLLEPALSTSASWEALTGWRWMIEKLVRVVLLLACCFIWPVTVVWSRAYFAVSCDPIYRYVEPGTAKEPDASDRSPGPGTDEPHMGPRVRRDLPQDFRDNVYARSARTTWCKICEAWQQEPVPLTPELIEMVGASFRFGGYPWRSATPCDRMGATTMKDAFRLDALDFDLPVHDPDLSFAHGMVVLGAWFLCREIELVGLRVKHMNIDSLSRQVTFTLASSKTDTVGNLALVQRKHSCYCGVVPETICPYTTRLSQTSAGPIRRTSFSQLHAPGTPLSKPRTIEMIHDVLRAAGISLSRPGAADEPEVQRFGGHCLRVSGIMLISTQTAPAPPTPWARIDDEAKGPDTTQWTLVPSTATGQEASSQPAKKPRVFLLGTLDGIAERLESIQDSLLSTAGASDDLRKYIETLGLGETTAEFDEAIVEPLRKPFKLNDGGIAEVSHKEFPVVRRLRHVWKRYREALAPAAPAGTSATTTSSSSSSTKAKELPPGHWQQQIKKYEAVHIKGVARRFPETLLLGAEATLAKLIADAKNGQHSSVPLEEIVQNRHFKASGEPNNLASKKRSRTLVVNVDLQLETEPEDRWRPQSRTALLDRFTANHMALVLLAYAPEHDLDNYFEYWQRLVRSRPNKIEQLRLHWENTSWRIALALRKSASLQEIANEIMVDSQALQDAMSKDVPPERPAKTPRNADHAWPDRRGGRGGKGNG</sequence>
<evidence type="ECO:0000313" key="6">
    <source>
        <dbReference type="Proteomes" id="UP000186817"/>
    </source>
</evidence>
<organism evidence="5 6">
    <name type="scientific">Symbiodinium microadriaticum</name>
    <name type="common">Dinoflagellate</name>
    <name type="synonym">Zooxanthella microadriatica</name>
    <dbReference type="NCBI Taxonomy" id="2951"/>
    <lineage>
        <taxon>Eukaryota</taxon>
        <taxon>Sar</taxon>
        <taxon>Alveolata</taxon>
        <taxon>Dinophyceae</taxon>
        <taxon>Suessiales</taxon>
        <taxon>Symbiodiniaceae</taxon>
        <taxon>Symbiodinium</taxon>
    </lineage>
</organism>
<name>A0A1Q9CU03_SYMMI</name>
<reference evidence="5 6" key="1">
    <citation type="submission" date="2016-02" db="EMBL/GenBank/DDBJ databases">
        <title>Genome analysis of coral dinoflagellate symbionts highlights evolutionary adaptations to a symbiotic lifestyle.</title>
        <authorList>
            <person name="Aranda M."/>
            <person name="Li Y."/>
            <person name="Liew Y.J."/>
            <person name="Baumgarten S."/>
            <person name="Simakov O."/>
            <person name="Wilson M."/>
            <person name="Piel J."/>
            <person name="Ashoor H."/>
            <person name="Bougouffa S."/>
            <person name="Bajic V.B."/>
            <person name="Ryu T."/>
            <person name="Ravasi T."/>
            <person name="Bayer T."/>
            <person name="Micklem G."/>
            <person name="Kim H."/>
            <person name="Bhak J."/>
            <person name="Lajeunesse T.C."/>
            <person name="Voolstra C.R."/>
        </authorList>
    </citation>
    <scope>NUCLEOTIDE SEQUENCE [LARGE SCALE GENOMIC DNA]</scope>
    <source>
        <strain evidence="5 6">CCMP2467</strain>
    </source>
</reference>
<dbReference type="GO" id="GO:0006310">
    <property type="term" value="P:DNA recombination"/>
    <property type="evidence" value="ECO:0007669"/>
    <property type="project" value="InterPro"/>
</dbReference>
<dbReference type="Gene3D" id="1.10.443.10">
    <property type="entry name" value="Intergrase catalytic core"/>
    <property type="match status" value="1"/>
</dbReference>
<keyword evidence="1" id="KW-0808">Transferase</keyword>
<evidence type="ECO:0000313" key="5">
    <source>
        <dbReference type="EMBL" id="OLP86391.1"/>
    </source>
</evidence>
<feature type="domain" description="Glycosyl transferase family 1" evidence="4">
    <location>
        <begin position="220"/>
        <end position="358"/>
    </location>
</feature>
<dbReference type="InterPro" id="IPR050194">
    <property type="entry name" value="Glycosyltransferase_grp1"/>
</dbReference>
<dbReference type="PANTHER" id="PTHR45947:SF3">
    <property type="entry name" value="SULFOQUINOVOSYL TRANSFERASE SQD2"/>
    <property type="match status" value="1"/>
</dbReference>
<keyword evidence="3" id="KW-1133">Transmembrane helix</keyword>
<keyword evidence="3" id="KW-0472">Membrane</keyword>
<dbReference type="GO" id="GO:0003677">
    <property type="term" value="F:DNA binding"/>
    <property type="evidence" value="ECO:0007669"/>
    <property type="project" value="InterPro"/>
</dbReference>
<accession>A0A1Q9CU03</accession>
<evidence type="ECO:0000259" key="4">
    <source>
        <dbReference type="Pfam" id="PF00534"/>
    </source>
</evidence>
<proteinExistence type="predicted"/>
<comment type="caution">
    <text evidence="5">The sequence shown here is derived from an EMBL/GenBank/DDBJ whole genome shotgun (WGS) entry which is preliminary data.</text>
</comment>
<keyword evidence="3" id="KW-0812">Transmembrane</keyword>
<dbReference type="OrthoDB" id="408268at2759"/>
<feature type="region of interest" description="Disordered" evidence="2">
    <location>
        <begin position="853"/>
        <end position="880"/>
    </location>
</feature>
<feature type="transmembrane region" description="Helical" evidence="3">
    <location>
        <begin position="416"/>
        <end position="437"/>
    </location>
</feature>
<dbReference type="PANTHER" id="PTHR45947">
    <property type="entry name" value="SULFOQUINOVOSYL TRANSFERASE SQD2"/>
    <property type="match status" value="1"/>
</dbReference>
<dbReference type="Pfam" id="PF00534">
    <property type="entry name" value="Glycos_transf_1"/>
    <property type="match status" value="1"/>
</dbReference>
<dbReference type="GO" id="GO:0015074">
    <property type="term" value="P:DNA integration"/>
    <property type="evidence" value="ECO:0007669"/>
    <property type="project" value="InterPro"/>
</dbReference>
<dbReference type="InterPro" id="IPR013762">
    <property type="entry name" value="Integrase-like_cat_sf"/>
</dbReference>
<feature type="region of interest" description="Disordered" evidence="2">
    <location>
        <begin position="452"/>
        <end position="479"/>
    </location>
</feature>
<feature type="compositionally biased region" description="Low complexity" evidence="2">
    <location>
        <begin position="853"/>
        <end position="870"/>
    </location>
</feature>
<feature type="compositionally biased region" description="Basic and acidic residues" evidence="2">
    <location>
        <begin position="1061"/>
        <end position="1086"/>
    </location>
</feature>
<dbReference type="Gene3D" id="3.40.50.2000">
    <property type="entry name" value="Glycogen Phosphorylase B"/>
    <property type="match status" value="1"/>
</dbReference>
<keyword evidence="5" id="KW-0946">Virion</keyword>
<keyword evidence="5" id="KW-0167">Capsid protein</keyword>
<keyword evidence="1" id="KW-0328">Glycosyltransferase</keyword>
<feature type="region of interest" description="Disordered" evidence="2">
    <location>
        <begin position="1057"/>
        <end position="1094"/>
    </location>
</feature>
<dbReference type="Proteomes" id="UP000186817">
    <property type="component" value="Unassembled WGS sequence"/>
</dbReference>
<evidence type="ECO:0000256" key="3">
    <source>
        <dbReference type="SAM" id="Phobius"/>
    </source>
</evidence>
<dbReference type="AlphaFoldDB" id="A0A1Q9CU03"/>
<evidence type="ECO:0000256" key="1">
    <source>
        <dbReference type="ARBA" id="ARBA00022676"/>
    </source>
</evidence>
<dbReference type="EMBL" id="LSRX01000918">
    <property type="protein sequence ID" value="OLP86391.1"/>
    <property type="molecule type" value="Genomic_DNA"/>
</dbReference>
<dbReference type="InterPro" id="IPR001296">
    <property type="entry name" value="Glyco_trans_1"/>
</dbReference>